<dbReference type="GO" id="GO:0051539">
    <property type="term" value="F:4 iron, 4 sulfur cluster binding"/>
    <property type="evidence" value="ECO:0007669"/>
    <property type="project" value="UniProtKB-KW"/>
</dbReference>
<dbReference type="InterPro" id="IPR019456">
    <property type="entry name" value="Pyrv-flavodox_OxRtase_EKR"/>
</dbReference>
<dbReference type="Gene3D" id="3.40.50.970">
    <property type="match status" value="2"/>
</dbReference>
<dbReference type="GO" id="GO:0022900">
    <property type="term" value="P:electron transport chain"/>
    <property type="evidence" value="ECO:0007669"/>
    <property type="project" value="InterPro"/>
</dbReference>
<dbReference type="Gene3D" id="3.40.50.920">
    <property type="match status" value="1"/>
</dbReference>
<keyword evidence="13" id="KW-0670">Pyruvate</keyword>
<evidence type="ECO:0000313" key="14">
    <source>
        <dbReference type="Proteomes" id="UP000419017"/>
    </source>
</evidence>
<feature type="site" description="Important for catalytic activity" evidence="10">
    <location>
        <position position="988"/>
    </location>
</feature>
<dbReference type="FunFam" id="3.40.50.970:FF:000041">
    <property type="entry name" value="Pyruvate:ferredoxin (Flavodoxin) oxidoreductase"/>
    <property type="match status" value="1"/>
</dbReference>
<dbReference type="PIRSF" id="PIRSF000159">
    <property type="entry name" value="NifJ"/>
    <property type="match status" value="1"/>
</dbReference>
<feature type="site" description="Important for catalytic activity" evidence="10">
    <location>
        <position position="60"/>
    </location>
</feature>
<dbReference type="GO" id="GO:0006979">
    <property type="term" value="P:response to oxidative stress"/>
    <property type="evidence" value="ECO:0007669"/>
    <property type="project" value="TreeGrafter"/>
</dbReference>
<evidence type="ECO:0000256" key="3">
    <source>
        <dbReference type="ARBA" id="ARBA00022485"/>
    </source>
</evidence>
<evidence type="ECO:0000313" key="13">
    <source>
        <dbReference type="EMBL" id="VWL85455.1"/>
    </source>
</evidence>
<feature type="binding site" evidence="11">
    <location>
        <position position="806"/>
    </location>
    <ligand>
        <name>[4Fe-4S] cluster</name>
        <dbReference type="ChEBI" id="CHEBI:49883"/>
        <label>3</label>
    </ligand>
</feature>
<comment type="cofactor">
    <cofactor evidence="11">
        <name>[4Fe-4S] cluster</name>
        <dbReference type="ChEBI" id="CHEBI:49883"/>
    </cofactor>
    <text evidence="11">Binds 3 [4Fe-4S] clusters per subunit.</text>
</comment>
<dbReference type="Gene3D" id="3.30.70.20">
    <property type="match status" value="1"/>
</dbReference>
<dbReference type="Pfam" id="PF02775">
    <property type="entry name" value="TPP_enzyme_C"/>
    <property type="match status" value="1"/>
</dbReference>
<feature type="binding site" evidence="11">
    <location>
        <position position="740"/>
    </location>
    <ligand>
        <name>[4Fe-4S] cluster</name>
        <dbReference type="ChEBI" id="CHEBI:49883"/>
        <label>2</label>
    </ligand>
</feature>
<dbReference type="Proteomes" id="UP000419017">
    <property type="component" value="Unassembled WGS sequence"/>
</dbReference>
<dbReference type="NCBIfam" id="TIGR02176">
    <property type="entry name" value="pyruv_ox_red"/>
    <property type="match status" value="1"/>
</dbReference>
<feature type="site" description="Important for catalytic activity" evidence="10">
    <location>
        <position position="27"/>
    </location>
</feature>
<dbReference type="SMART" id="SM00890">
    <property type="entry name" value="EKR"/>
    <property type="match status" value="1"/>
</dbReference>
<feature type="binding site" evidence="11">
    <location>
        <position position="834"/>
    </location>
    <ligand>
        <name>[4Fe-4S] cluster</name>
        <dbReference type="ChEBI" id="CHEBI:49883"/>
        <label>3</label>
    </ligand>
</feature>
<dbReference type="PROSITE" id="PS00198">
    <property type="entry name" value="4FE4S_FER_1"/>
    <property type="match status" value="1"/>
</dbReference>
<evidence type="ECO:0000256" key="4">
    <source>
        <dbReference type="ARBA" id="ARBA00022723"/>
    </source>
</evidence>
<dbReference type="GO" id="GO:0030976">
    <property type="term" value="F:thiamine pyrophosphate binding"/>
    <property type="evidence" value="ECO:0007669"/>
    <property type="project" value="InterPro"/>
</dbReference>
<dbReference type="EMBL" id="CABWIB010000001">
    <property type="protein sequence ID" value="VWL85455.1"/>
    <property type="molecule type" value="Genomic_DNA"/>
</dbReference>
<feature type="binding site" evidence="11">
    <location>
        <position position="743"/>
    </location>
    <ligand>
        <name>[4Fe-4S] cluster</name>
        <dbReference type="ChEBI" id="CHEBI:49883"/>
        <label>2</label>
    </ligand>
</feature>
<gene>
    <name evidence="13" type="ORF">OMES3154_00740</name>
</gene>
<feature type="binding site" evidence="11">
    <location>
        <position position="684"/>
    </location>
    <ligand>
        <name>[4Fe-4S] cluster</name>
        <dbReference type="ChEBI" id="CHEBI:49883"/>
        <label>1</label>
    </ligand>
</feature>
<evidence type="ECO:0000256" key="8">
    <source>
        <dbReference type="ARBA" id="ARBA00023014"/>
    </source>
</evidence>
<dbReference type="InterPro" id="IPR002880">
    <property type="entry name" value="Pyrv_Fd/Flavodoxin_OxRdtase_N"/>
</dbReference>
<evidence type="ECO:0000256" key="9">
    <source>
        <dbReference type="PIRNR" id="PIRNR000159"/>
    </source>
</evidence>
<dbReference type="InterPro" id="IPR019752">
    <property type="entry name" value="Pyrv/ketoisovalerate_OxRed_cat"/>
</dbReference>
<dbReference type="Pfam" id="PF12838">
    <property type="entry name" value="Fer4_7"/>
    <property type="match status" value="1"/>
</dbReference>
<reference evidence="13 14" key="1">
    <citation type="submission" date="2019-10" db="EMBL/GenBank/DDBJ databases">
        <authorList>
            <person name="Blom J."/>
        </authorList>
    </citation>
    <scope>NUCLEOTIDE SEQUENCE [LARGE SCALE GENOMIC DNA]</scope>
    <source>
        <strain evidence="13 14">ES3154-GLU</strain>
    </source>
</reference>
<comment type="similarity">
    <text evidence="1 9">Belongs to the pyruvate:ferredoxin/flavodoxin oxidoreductase family.</text>
</comment>
<dbReference type="InterPro" id="IPR017900">
    <property type="entry name" value="4Fe4S_Fe_S_CS"/>
</dbReference>
<dbReference type="Pfam" id="PF17147">
    <property type="entry name" value="PFOR_II"/>
    <property type="match status" value="1"/>
</dbReference>
<dbReference type="CDD" id="cd07034">
    <property type="entry name" value="TPP_PYR_PFOR_IOR-alpha_like"/>
    <property type="match status" value="1"/>
</dbReference>
<dbReference type="PANTHER" id="PTHR32154:SF0">
    <property type="entry name" value="PYRUVATE-FLAVODOXIN OXIDOREDUCTASE-RELATED"/>
    <property type="match status" value="1"/>
</dbReference>
<dbReference type="SUPFAM" id="SSF52922">
    <property type="entry name" value="TK C-terminal domain-like"/>
    <property type="match status" value="1"/>
</dbReference>
<dbReference type="CDD" id="cd03377">
    <property type="entry name" value="TPP_PFOR_PNO"/>
    <property type="match status" value="1"/>
</dbReference>
<dbReference type="Pfam" id="PF10371">
    <property type="entry name" value="EKR"/>
    <property type="match status" value="1"/>
</dbReference>
<evidence type="ECO:0000256" key="10">
    <source>
        <dbReference type="PIRSR" id="PIRSR000159-2"/>
    </source>
</evidence>
<evidence type="ECO:0000259" key="12">
    <source>
        <dbReference type="PROSITE" id="PS51379"/>
    </source>
</evidence>
<evidence type="ECO:0000256" key="2">
    <source>
        <dbReference type="ARBA" id="ARBA00022448"/>
    </source>
</evidence>
<dbReference type="Gene3D" id="3.40.920.10">
    <property type="entry name" value="Pyruvate-ferredoxin oxidoreductase, PFOR, domain III"/>
    <property type="match status" value="1"/>
</dbReference>
<feature type="binding site" evidence="11">
    <location>
        <position position="747"/>
    </location>
    <ligand>
        <name>[4Fe-4S] cluster</name>
        <dbReference type="ChEBI" id="CHEBI:49883"/>
        <label>1</label>
    </ligand>
</feature>
<feature type="domain" description="4Fe-4S ferredoxin-type" evidence="12">
    <location>
        <begin position="728"/>
        <end position="759"/>
    </location>
</feature>
<feature type="binding site" evidence="11">
    <location>
        <position position="809"/>
    </location>
    <ligand>
        <name>[4Fe-4S] cluster</name>
        <dbReference type="ChEBI" id="CHEBI:49883"/>
        <label>3</label>
    </ligand>
</feature>
<keyword evidence="5 9" id="KW-0249">Electron transport</keyword>
<evidence type="ECO:0000256" key="7">
    <source>
        <dbReference type="ARBA" id="ARBA00023004"/>
    </source>
</evidence>
<dbReference type="InterPro" id="IPR033412">
    <property type="entry name" value="PFOR_II"/>
</dbReference>
<dbReference type="AlphaFoldDB" id="A0A6I8ME27"/>
<feature type="binding site" evidence="11">
    <location>
        <position position="1063"/>
    </location>
    <ligand>
        <name>[4Fe-4S] cluster</name>
        <dbReference type="ChEBI" id="CHEBI:49883"/>
        <label>3</label>
    </ligand>
</feature>
<protein>
    <submittedName>
        <fullName evidence="13">Pyruvate ferredoxin/flavodoxin oxidoreductase</fullName>
    </submittedName>
</protein>
<keyword evidence="8 11" id="KW-0411">Iron-sulfur</keyword>
<dbReference type="FunFam" id="3.30.70.20:FF:000022">
    <property type="entry name" value="Pyruvate:ferredoxin (Flavodoxin) oxidoreductase"/>
    <property type="match status" value="1"/>
</dbReference>
<dbReference type="InterPro" id="IPR002869">
    <property type="entry name" value="Pyrv_flavodox_OxRed_cen"/>
</dbReference>
<dbReference type="SUPFAM" id="SSF54862">
    <property type="entry name" value="4Fe-4S ferredoxins"/>
    <property type="match status" value="1"/>
</dbReference>
<evidence type="ECO:0000256" key="1">
    <source>
        <dbReference type="ARBA" id="ARBA00009032"/>
    </source>
</evidence>
<keyword evidence="6 9" id="KW-0560">Oxidoreductase</keyword>
<dbReference type="FunFam" id="3.40.50.970:FF:000012">
    <property type="entry name" value="Pyruvate:ferredoxin (Flavodoxin) oxidoreductase"/>
    <property type="match status" value="1"/>
</dbReference>
<evidence type="ECO:0000256" key="5">
    <source>
        <dbReference type="ARBA" id="ARBA00022982"/>
    </source>
</evidence>
<dbReference type="SUPFAM" id="SSF53323">
    <property type="entry name" value="Pyruvate-ferredoxin oxidoreductase, PFOR, domain III"/>
    <property type="match status" value="1"/>
</dbReference>
<dbReference type="GO" id="GO:0005506">
    <property type="term" value="F:iron ion binding"/>
    <property type="evidence" value="ECO:0007669"/>
    <property type="project" value="InterPro"/>
</dbReference>
<feature type="binding site" evidence="11">
    <location>
        <position position="681"/>
    </location>
    <ligand>
        <name>[4Fe-4S] cluster</name>
        <dbReference type="ChEBI" id="CHEBI:49883"/>
        <label>1</label>
    </ligand>
</feature>
<dbReference type="InterPro" id="IPR009014">
    <property type="entry name" value="Transketo_C/PFOR_II"/>
</dbReference>
<dbReference type="GO" id="GO:0016903">
    <property type="term" value="F:oxidoreductase activity, acting on the aldehyde or oxo group of donors"/>
    <property type="evidence" value="ECO:0007669"/>
    <property type="project" value="InterPro"/>
</dbReference>
<dbReference type="PROSITE" id="PS51379">
    <property type="entry name" value="4FE4S_FER_2"/>
    <property type="match status" value="2"/>
</dbReference>
<dbReference type="InterPro" id="IPR029061">
    <property type="entry name" value="THDP-binding"/>
</dbReference>
<feature type="binding site" evidence="11">
    <location>
        <position position="737"/>
    </location>
    <ligand>
        <name>[4Fe-4S] cluster</name>
        <dbReference type="ChEBI" id="CHEBI:49883"/>
        <label>2</label>
    </ligand>
</feature>
<dbReference type="PANTHER" id="PTHR32154">
    <property type="entry name" value="PYRUVATE-FLAVODOXIN OXIDOREDUCTASE-RELATED"/>
    <property type="match status" value="1"/>
</dbReference>
<evidence type="ECO:0000256" key="11">
    <source>
        <dbReference type="PIRSR" id="PIRSR000159-50"/>
    </source>
</evidence>
<keyword evidence="4 11" id="KW-0479">Metal-binding</keyword>
<dbReference type="Pfam" id="PF01855">
    <property type="entry name" value="POR_N"/>
    <property type="match status" value="1"/>
</dbReference>
<dbReference type="InterPro" id="IPR011895">
    <property type="entry name" value="Pyrv_flavodox_OxRed"/>
</dbReference>
<organism evidence="13 14">
    <name type="scientific">Oceanivirga miroungae</name>
    <dbReference type="NCBI Taxonomy" id="1130046"/>
    <lineage>
        <taxon>Bacteria</taxon>
        <taxon>Fusobacteriati</taxon>
        <taxon>Fusobacteriota</taxon>
        <taxon>Fusobacteriia</taxon>
        <taxon>Fusobacteriales</taxon>
        <taxon>Leptotrichiaceae</taxon>
        <taxon>Oceanivirga</taxon>
    </lineage>
</organism>
<keyword evidence="14" id="KW-1185">Reference proteome</keyword>
<dbReference type="InterPro" id="IPR017896">
    <property type="entry name" value="4Fe4S_Fe-S-bd"/>
</dbReference>
<keyword evidence="7 11" id="KW-0408">Iron</keyword>
<dbReference type="InterPro" id="IPR050722">
    <property type="entry name" value="Pyruvate:ferred/Flavod_OxRd"/>
</dbReference>
<dbReference type="Pfam" id="PF01558">
    <property type="entry name" value="POR"/>
    <property type="match status" value="1"/>
</dbReference>
<proteinExistence type="inferred from homology"/>
<feature type="binding site" evidence="11">
    <location>
        <position position="691"/>
    </location>
    <ligand>
        <name>[4Fe-4S] cluster</name>
        <dbReference type="ChEBI" id="CHEBI:49883"/>
        <label>2</label>
    </ligand>
</feature>
<dbReference type="SUPFAM" id="SSF52518">
    <property type="entry name" value="Thiamin diphosphate-binding fold (THDP-binding)"/>
    <property type="match status" value="2"/>
</dbReference>
<dbReference type="InterPro" id="IPR011766">
    <property type="entry name" value="TPP_enzyme_TPP-bd"/>
</dbReference>
<evidence type="ECO:0000256" key="6">
    <source>
        <dbReference type="ARBA" id="ARBA00023002"/>
    </source>
</evidence>
<keyword evidence="2 9" id="KW-0813">Transport</keyword>
<name>A0A6I8ME27_9FUSO</name>
<feature type="binding site" evidence="11">
    <location>
        <position position="687"/>
    </location>
    <ligand>
        <name>[4Fe-4S] cluster</name>
        <dbReference type="ChEBI" id="CHEBI:49883"/>
        <label>1</label>
    </ligand>
</feature>
<feature type="domain" description="4Fe-4S ferredoxin-type" evidence="12">
    <location>
        <begin position="672"/>
        <end position="701"/>
    </location>
</feature>
<dbReference type="FunFam" id="3.40.50.920:FF:000007">
    <property type="entry name" value="Pyruvate:ferredoxin (Flavodoxin) oxidoreductase"/>
    <property type="match status" value="1"/>
</dbReference>
<dbReference type="RefSeq" id="WP_156683450.1">
    <property type="nucleotide sequence ID" value="NZ_CABWIB010000001.1"/>
</dbReference>
<sequence>MKTMDGNEACAYVSYAFTELAAIYPITPSSTMSEYIDEWSSKGKKNIFNETVKVVEMQSEAGAVGVVHGALQTGALTTTYTASQGLLLKIPNMFKISGELLPGVIHVASRSLSTHALSIFCDHQDIYSVRTTGYAILASSSVQEILDIAPVAHLSTIKSRIPFVHFFDGFRTSHELQKVDPIEYSEMEKLIDKKALKRFRDNSLNPESPVTRGTSQSDDIYFQVRESQNIFYENVADIVNDYMNEIYKITGRKYAPFMYYGDKDAKKIIIAMGSVTKTIEEVVDDLNSKGEKVGLITVHLYRPFSTKYLFDVMPKTVEKIAVLDRTKEPGAREPLFLDIVSAFNNYDKKPLIVGGRYGLSSKDTDPSQIKAVFDNLDLVEPKDDFTIGIIDDVTYKSLVVNDYEIKKNEGLEAIFYGLGSDGTVSASKNTVKIINSSTNFYSQGFFAYDSKKEGGLTRSYLRISKDKIDRPYIVKNADIVSCSSFSYILKYDLLKNIKQGGIFLLNTMYSKDKIEEKLPDEFKKGLALKNVKLYIINATKLAYELKMGTKINTIMQSAFFNISKIIDYDEAKKLMIDYVNKVYYKKGNEVLEKNYKAIDFGNKVEEIEVKKEWGNIETFFKEMKLNTFMEKIQNKVDKLEGYDIPVSFFKGFEDGTFLPGSAAKEKRSIATKVPKWRPEECIQCNQCAFVCPHATIRPFLLNEEELENAPNKLATIKPVGRNTEGLRFLIQVDPEDCTGCTACVDICPAKNKALVMEPIEEAFLRGDDKNARYVYENVTYKDNIMPTTTVKGSQFAKPLFEFSGACAGCGETPYIKLVTQLYGDKMLIANATGCSSIYGASAPSTPYTTNACGSGPAWASSLFEDNSEYGLGMHEGSKILRTRVHNLMKEALLSEKVSDEIKNAINNFFEDESDENKNNLVSLIEKEKSNNKIINDIYDLKAYIQKRVVFIIGGDGFAYDIGFGGLDQVLSMGENVNILVLDTEVYSNTGGQMSRATSMGAVSKFAAKGKRLAKKDLALQMMTYQNVYVAKIAMGANQNQTMRAIKEAVEYDGPSLIIAYSPCIEHGIVGGLKSQSEEQLAVEVGYWQLFRYNPTLLSKNKNPLQLDFKKPDWDRYEEFLMNENRFRRLKNENPEIADELLNENKIQSQKNFKYYQMLANMDYSE</sequence>
<accession>A0A6I8ME27</accession>
<keyword evidence="3 11" id="KW-0004">4Fe-4S</keyword>
<feature type="site" description="Important for catalytic activity" evidence="10">
    <location>
        <position position="110"/>
    </location>
</feature>